<proteinExistence type="inferred from homology"/>
<evidence type="ECO:0000313" key="11">
    <source>
        <dbReference type="Proteomes" id="UP000195667"/>
    </source>
</evidence>
<name>A0A1R4HDR1_9GAMM</name>
<reference evidence="11" key="1">
    <citation type="submission" date="2017-02" db="EMBL/GenBank/DDBJ databases">
        <authorList>
            <person name="Daims H."/>
        </authorList>
    </citation>
    <scope>NUCLEOTIDE SEQUENCE [LARGE SCALE GENOMIC DNA]</scope>
</reference>
<keyword evidence="6 8" id="KW-0592">Phosphate transport</keyword>
<gene>
    <name evidence="10" type="primary">phoU</name>
    <name evidence="10" type="ORF">CRENPOLYSF1_50159</name>
</gene>
<dbReference type="PANTHER" id="PTHR42930">
    <property type="entry name" value="PHOSPHATE-SPECIFIC TRANSPORT SYSTEM ACCESSORY PROTEIN PHOU"/>
    <property type="match status" value="1"/>
</dbReference>
<keyword evidence="5 8" id="KW-0963">Cytoplasm</keyword>
<keyword evidence="4 8" id="KW-0813">Transport</keyword>
<dbReference type="GO" id="GO:0030643">
    <property type="term" value="P:intracellular phosphate ion homeostasis"/>
    <property type="evidence" value="ECO:0007669"/>
    <property type="project" value="InterPro"/>
</dbReference>
<evidence type="ECO:0000256" key="8">
    <source>
        <dbReference type="PIRNR" id="PIRNR003107"/>
    </source>
</evidence>
<dbReference type="InterPro" id="IPR026022">
    <property type="entry name" value="PhoU_dom"/>
</dbReference>
<evidence type="ECO:0000256" key="7">
    <source>
        <dbReference type="ARBA" id="ARBA00056181"/>
    </source>
</evidence>
<sequence length="243" mass="27758">MDNGKIGQHISGQFNKELEDIRNKVLTMGGLVEQQIEWAVQAFTNGDAELAEQVIRQDNQVDDLEIEIDRECNQILALRQPAAFDLRLLITVIKVINELEIVGDLSESIAKMAISIADIEGSGTKKDSYYELQHMADLVRGMLHDSLDAFARMNVDDVALITGRDENVDREYVSIFRQLITHMMEDPRNITRTINVLWTVRALERIGDHACYVCEHLIYMMKGKNVRHATKEELQKVLDYGKK</sequence>
<dbReference type="GO" id="GO:0005737">
    <property type="term" value="C:cytoplasm"/>
    <property type="evidence" value="ECO:0007669"/>
    <property type="project" value="UniProtKB-SubCell"/>
</dbReference>
<dbReference type="GO" id="GO:0006817">
    <property type="term" value="P:phosphate ion transport"/>
    <property type="evidence" value="ECO:0007669"/>
    <property type="project" value="UniProtKB-KW"/>
</dbReference>
<comment type="subcellular location">
    <subcellularLocation>
        <location evidence="1 8">Cytoplasm</location>
    </subcellularLocation>
</comment>
<protein>
    <recommendedName>
        <fullName evidence="8">Phosphate-specific transport system accessory protein PhoU</fullName>
    </recommendedName>
</protein>
<dbReference type="Pfam" id="PF01895">
    <property type="entry name" value="PhoU"/>
    <property type="match status" value="2"/>
</dbReference>
<dbReference type="InterPro" id="IPR028366">
    <property type="entry name" value="PhoU"/>
</dbReference>
<comment type="function">
    <text evidence="7 8">Plays a role in the regulation of phosphate uptake.</text>
</comment>
<evidence type="ECO:0000259" key="9">
    <source>
        <dbReference type="Pfam" id="PF01895"/>
    </source>
</evidence>
<dbReference type="OrthoDB" id="9814256at2"/>
<dbReference type="AlphaFoldDB" id="A0A1R4HDR1"/>
<dbReference type="FunFam" id="1.20.58.220:FF:000004">
    <property type="entry name" value="Phosphate-specific transport system accessory protein PhoU"/>
    <property type="match status" value="1"/>
</dbReference>
<dbReference type="NCBIfam" id="TIGR02135">
    <property type="entry name" value="phoU_full"/>
    <property type="match status" value="1"/>
</dbReference>
<dbReference type="PANTHER" id="PTHR42930:SF3">
    <property type="entry name" value="PHOSPHATE-SPECIFIC TRANSPORT SYSTEM ACCESSORY PROTEIN PHOU"/>
    <property type="match status" value="1"/>
</dbReference>
<dbReference type="PIRSF" id="PIRSF003107">
    <property type="entry name" value="PhoU"/>
    <property type="match status" value="1"/>
</dbReference>
<feature type="domain" description="PhoU" evidence="9">
    <location>
        <begin position="132"/>
        <end position="215"/>
    </location>
</feature>
<accession>A0A1R4HDR1</accession>
<dbReference type="InterPro" id="IPR038078">
    <property type="entry name" value="PhoU-like_sf"/>
</dbReference>
<comment type="similarity">
    <text evidence="2 8">Belongs to the PhoU family.</text>
</comment>
<evidence type="ECO:0000256" key="5">
    <source>
        <dbReference type="ARBA" id="ARBA00022490"/>
    </source>
</evidence>
<evidence type="ECO:0000256" key="6">
    <source>
        <dbReference type="ARBA" id="ARBA00022592"/>
    </source>
</evidence>
<evidence type="ECO:0000256" key="3">
    <source>
        <dbReference type="ARBA" id="ARBA00011738"/>
    </source>
</evidence>
<keyword evidence="11" id="KW-1185">Reference proteome</keyword>
<dbReference type="RefSeq" id="WP_087144177.1">
    <property type="nucleotide sequence ID" value="NZ_FUKI01000126.1"/>
</dbReference>
<dbReference type="EMBL" id="FUKI01000126">
    <property type="protein sequence ID" value="SJM94171.1"/>
    <property type="molecule type" value="Genomic_DNA"/>
</dbReference>
<evidence type="ECO:0000256" key="2">
    <source>
        <dbReference type="ARBA" id="ARBA00008107"/>
    </source>
</evidence>
<dbReference type="Proteomes" id="UP000195667">
    <property type="component" value="Unassembled WGS sequence"/>
</dbReference>
<evidence type="ECO:0000256" key="4">
    <source>
        <dbReference type="ARBA" id="ARBA00022448"/>
    </source>
</evidence>
<evidence type="ECO:0000256" key="1">
    <source>
        <dbReference type="ARBA" id="ARBA00004496"/>
    </source>
</evidence>
<comment type="subunit">
    <text evidence="3 8">Homodimer.</text>
</comment>
<organism evidence="10 11">
    <name type="scientific">Crenothrix polyspora</name>
    <dbReference type="NCBI Taxonomy" id="360316"/>
    <lineage>
        <taxon>Bacteria</taxon>
        <taxon>Pseudomonadati</taxon>
        <taxon>Pseudomonadota</taxon>
        <taxon>Gammaproteobacteria</taxon>
        <taxon>Methylococcales</taxon>
        <taxon>Crenotrichaceae</taxon>
        <taxon>Crenothrix</taxon>
    </lineage>
</organism>
<evidence type="ECO:0000313" key="10">
    <source>
        <dbReference type="EMBL" id="SJM94171.1"/>
    </source>
</evidence>
<dbReference type="SUPFAM" id="SSF109755">
    <property type="entry name" value="PhoU-like"/>
    <property type="match status" value="1"/>
</dbReference>
<dbReference type="Gene3D" id="1.20.58.220">
    <property type="entry name" value="Phosphate transport system protein phou homolog 2, domain 2"/>
    <property type="match status" value="2"/>
</dbReference>
<feature type="domain" description="PhoU" evidence="9">
    <location>
        <begin position="26"/>
        <end position="112"/>
    </location>
</feature>
<dbReference type="GO" id="GO:0045936">
    <property type="term" value="P:negative regulation of phosphate metabolic process"/>
    <property type="evidence" value="ECO:0007669"/>
    <property type="project" value="InterPro"/>
</dbReference>